<dbReference type="AlphaFoldDB" id="A0AAW0MI74"/>
<sequence length="217" mass="23724">MSSRESAGWSCGRGRTEAGFQWLPGREKRQRHCDVGLKLSQLSRGAEVPTGQESTGPEESGRWGEAEELLSCRTMGDRSGETAARSVAPFVLKVGARELGGSVSETDAMGERSVVFSIRNELVLAVLRGCWCKLCLDRIRTIRELWSRGALMRGVPGFRLEWAVASAGGRGRRTLVPASSVYCCSCGGVLWFRSVWLASLCCLSSARGRSLWMSSVW</sequence>
<evidence type="ECO:0000313" key="3">
    <source>
        <dbReference type="Proteomes" id="UP001460270"/>
    </source>
</evidence>
<protein>
    <submittedName>
        <fullName evidence="2">Uncharacterized protein</fullName>
    </submittedName>
</protein>
<comment type="caution">
    <text evidence="2">The sequence shown here is derived from an EMBL/GenBank/DDBJ whole genome shotgun (WGS) entry which is preliminary data.</text>
</comment>
<dbReference type="EMBL" id="JBBPFD010000673">
    <property type="protein sequence ID" value="KAK7877789.1"/>
    <property type="molecule type" value="Genomic_DNA"/>
</dbReference>
<evidence type="ECO:0000256" key="1">
    <source>
        <dbReference type="SAM" id="MobiDB-lite"/>
    </source>
</evidence>
<keyword evidence="3" id="KW-1185">Reference proteome</keyword>
<reference evidence="3" key="1">
    <citation type="submission" date="2024-04" db="EMBL/GenBank/DDBJ databases">
        <title>Salinicola lusitanus LLJ914,a marine bacterium isolated from the Okinawa Trough.</title>
        <authorList>
            <person name="Li J."/>
        </authorList>
    </citation>
    <scope>NUCLEOTIDE SEQUENCE [LARGE SCALE GENOMIC DNA]</scope>
</reference>
<name>A0AAW0MI74_9GOBI</name>
<organism evidence="2 3">
    <name type="scientific">Mugilogobius chulae</name>
    <name type="common">yellowstripe goby</name>
    <dbReference type="NCBI Taxonomy" id="88201"/>
    <lineage>
        <taxon>Eukaryota</taxon>
        <taxon>Metazoa</taxon>
        <taxon>Chordata</taxon>
        <taxon>Craniata</taxon>
        <taxon>Vertebrata</taxon>
        <taxon>Euteleostomi</taxon>
        <taxon>Actinopterygii</taxon>
        <taxon>Neopterygii</taxon>
        <taxon>Teleostei</taxon>
        <taxon>Neoteleostei</taxon>
        <taxon>Acanthomorphata</taxon>
        <taxon>Gobiaria</taxon>
        <taxon>Gobiiformes</taxon>
        <taxon>Gobioidei</taxon>
        <taxon>Gobiidae</taxon>
        <taxon>Gobionellinae</taxon>
        <taxon>Mugilogobius</taxon>
    </lineage>
</organism>
<evidence type="ECO:0000313" key="2">
    <source>
        <dbReference type="EMBL" id="KAK7877789.1"/>
    </source>
</evidence>
<feature type="region of interest" description="Disordered" evidence="1">
    <location>
        <begin position="43"/>
        <end position="63"/>
    </location>
</feature>
<feature type="region of interest" description="Disordered" evidence="1">
    <location>
        <begin position="1"/>
        <end position="23"/>
    </location>
</feature>
<dbReference type="Proteomes" id="UP001460270">
    <property type="component" value="Unassembled WGS sequence"/>
</dbReference>
<accession>A0AAW0MI74</accession>
<gene>
    <name evidence="2" type="ORF">WMY93_031549</name>
</gene>
<proteinExistence type="predicted"/>